<evidence type="ECO:0000259" key="11">
    <source>
        <dbReference type="PROSITE" id="PS51177"/>
    </source>
</evidence>
<dbReference type="NCBIfam" id="TIGR00187">
    <property type="entry name" value="ribE"/>
    <property type="match status" value="1"/>
</dbReference>
<accession>A0A1M4S6E3</accession>
<evidence type="ECO:0000256" key="4">
    <source>
        <dbReference type="ARBA" id="ARBA00012827"/>
    </source>
</evidence>
<dbReference type="CDD" id="cd00402">
    <property type="entry name" value="Riboflavin_synthase_like"/>
    <property type="match status" value="1"/>
</dbReference>
<dbReference type="OrthoDB" id="9788537at2"/>
<dbReference type="InterPro" id="IPR023366">
    <property type="entry name" value="ATP_synth_asu-like_sf"/>
</dbReference>
<feature type="domain" description="Lumazine-binding" evidence="11">
    <location>
        <begin position="93"/>
        <end position="184"/>
    </location>
</feature>
<dbReference type="RefSeq" id="WP_072787688.1">
    <property type="nucleotide sequence ID" value="NZ_FQUL01000001.1"/>
</dbReference>
<comment type="catalytic activity">
    <reaction evidence="1">
        <text>2 6,7-dimethyl-8-(1-D-ribityl)lumazine + H(+) = 5-amino-6-(D-ribitylamino)uracil + riboflavin</text>
        <dbReference type="Rhea" id="RHEA:20772"/>
        <dbReference type="ChEBI" id="CHEBI:15378"/>
        <dbReference type="ChEBI" id="CHEBI:15934"/>
        <dbReference type="ChEBI" id="CHEBI:57986"/>
        <dbReference type="ChEBI" id="CHEBI:58201"/>
        <dbReference type="EC" id="2.5.1.9"/>
    </reaction>
</comment>
<keyword evidence="6" id="KW-0686">Riboflavin biosynthesis</keyword>
<keyword evidence="7" id="KW-0808">Transferase</keyword>
<dbReference type="AlphaFoldDB" id="A0A1M4S6E3"/>
<dbReference type="GO" id="GO:0004746">
    <property type="term" value="F:riboflavin synthase activity"/>
    <property type="evidence" value="ECO:0007669"/>
    <property type="project" value="UniProtKB-UniRule"/>
</dbReference>
<dbReference type="EC" id="2.5.1.9" evidence="4 9"/>
<dbReference type="EMBL" id="FQUL01000001">
    <property type="protein sequence ID" value="SHE27768.1"/>
    <property type="molecule type" value="Genomic_DNA"/>
</dbReference>
<dbReference type="Gene3D" id="2.40.30.20">
    <property type="match status" value="2"/>
</dbReference>
<dbReference type="GO" id="GO:0009231">
    <property type="term" value="P:riboflavin biosynthetic process"/>
    <property type="evidence" value="ECO:0007669"/>
    <property type="project" value="UniProtKB-KW"/>
</dbReference>
<dbReference type="PANTHER" id="PTHR21098:SF12">
    <property type="entry name" value="RIBOFLAVIN SYNTHASE"/>
    <property type="match status" value="1"/>
</dbReference>
<reference evidence="13" key="1">
    <citation type="submission" date="2016-11" db="EMBL/GenBank/DDBJ databases">
        <authorList>
            <person name="Varghese N."/>
            <person name="Submissions S."/>
        </authorList>
    </citation>
    <scope>NUCLEOTIDE SEQUENCE [LARGE SCALE GENOMIC DNA]</scope>
    <source>
        <strain evidence="13">DSM 19514</strain>
    </source>
</reference>
<dbReference type="STRING" id="1121881.SAMN02745225_00114"/>
<comment type="pathway">
    <text evidence="3">Cofactor biosynthesis; riboflavin biosynthesis; riboflavin from 2-hydroxy-3-oxobutyl phosphate and 5-amino-6-(D-ribitylamino)uracil: step 2/2.</text>
</comment>
<dbReference type="InterPro" id="IPR001783">
    <property type="entry name" value="Lumazine-bd"/>
</dbReference>
<gene>
    <name evidence="12" type="ORF">SAMN02745225_00114</name>
</gene>
<evidence type="ECO:0000256" key="2">
    <source>
        <dbReference type="ARBA" id="ARBA00002803"/>
    </source>
</evidence>
<dbReference type="PIRSF" id="PIRSF000498">
    <property type="entry name" value="Riboflavin_syn_A"/>
    <property type="match status" value="1"/>
</dbReference>
<dbReference type="Pfam" id="PF00677">
    <property type="entry name" value="Lum_binding"/>
    <property type="match status" value="2"/>
</dbReference>
<evidence type="ECO:0000313" key="12">
    <source>
        <dbReference type="EMBL" id="SHE27768.1"/>
    </source>
</evidence>
<dbReference type="NCBIfam" id="NF006767">
    <property type="entry name" value="PRK09289.1"/>
    <property type="match status" value="1"/>
</dbReference>
<evidence type="ECO:0000256" key="3">
    <source>
        <dbReference type="ARBA" id="ARBA00004887"/>
    </source>
</evidence>
<feature type="repeat" description="Lumazine-binding" evidence="10">
    <location>
        <begin position="93"/>
        <end position="184"/>
    </location>
</feature>
<evidence type="ECO:0000256" key="7">
    <source>
        <dbReference type="ARBA" id="ARBA00022679"/>
    </source>
</evidence>
<dbReference type="InterPro" id="IPR026017">
    <property type="entry name" value="Lumazine-bd_dom"/>
</dbReference>
<dbReference type="PANTHER" id="PTHR21098">
    <property type="entry name" value="RIBOFLAVIN SYNTHASE ALPHA CHAIN"/>
    <property type="match status" value="1"/>
</dbReference>
<dbReference type="SUPFAM" id="SSF63380">
    <property type="entry name" value="Riboflavin synthase domain-like"/>
    <property type="match status" value="2"/>
</dbReference>
<comment type="function">
    <text evidence="2">Catalyzes the dismutation of two molecules of 6,7-dimethyl-8-ribityllumazine, resulting in the formation of riboflavin and 5-amino-6-(D-ribitylamino)uracil.</text>
</comment>
<evidence type="ECO:0000256" key="6">
    <source>
        <dbReference type="ARBA" id="ARBA00022619"/>
    </source>
</evidence>
<protein>
    <recommendedName>
        <fullName evidence="5 9">Riboflavin synthase</fullName>
        <ecNumber evidence="4 9">2.5.1.9</ecNumber>
    </recommendedName>
</protein>
<organism evidence="12 13">
    <name type="scientific">Ferrithrix thermotolerans DSM 19514</name>
    <dbReference type="NCBI Taxonomy" id="1121881"/>
    <lineage>
        <taxon>Bacteria</taxon>
        <taxon>Bacillati</taxon>
        <taxon>Actinomycetota</taxon>
        <taxon>Acidimicrobiia</taxon>
        <taxon>Acidimicrobiales</taxon>
        <taxon>Acidimicrobiaceae</taxon>
        <taxon>Ferrithrix</taxon>
    </lineage>
</organism>
<dbReference type="PROSITE" id="PS51177">
    <property type="entry name" value="LUMAZINE_BIND"/>
    <property type="match status" value="2"/>
</dbReference>
<evidence type="ECO:0000256" key="10">
    <source>
        <dbReference type="PROSITE-ProRule" id="PRU00524"/>
    </source>
</evidence>
<evidence type="ECO:0000313" key="13">
    <source>
        <dbReference type="Proteomes" id="UP000184295"/>
    </source>
</evidence>
<evidence type="ECO:0000256" key="1">
    <source>
        <dbReference type="ARBA" id="ARBA00000968"/>
    </source>
</evidence>
<evidence type="ECO:0000256" key="9">
    <source>
        <dbReference type="NCBIfam" id="TIGR00187"/>
    </source>
</evidence>
<keyword evidence="8" id="KW-0677">Repeat</keyword>
<dbReference type="InterPro" id="IPR017938">
    <property type="entry name" value="Riboflavin_synthase-like_b-brl"/>
</dbReference>
<feature type="repeat" description="Lumazine-binding" evidence="10">
    <location>
        <begin position="1"/>
        <end position="92"/>
    </location>
</feature>
<sequence>MFTGIVEHLGEVVSVEEGRLGFRWPKVASEVLIGDSIAVNGVCLTVVFLEGDSLYMDVVEETYRRSNLGDLRVGDVVNLERPRAIGERLDGHIVQGHVDTVGRVLAKSPDLWVGFEPEMGRYLVEKGSVAIDGISLTVVQALDDRFQVAVIPHTMGVTTLGVREIGDRVNLEFDVIAKYVEKLINFKAS</sequence>
<name>A0A1M4S6E3_9ACTN</name>
<dbReference type="Proteomes" id="UP000184295">
    <property type="component" value="Unassembled WGS sequence"/>
</dbReference>
<proteinExistence type="predicted"/>
<evidence type="ECO:0000256" key="8">
    <source>
        <dbReference type="ARBA" id="ARBA00022737"/>
    </source>
</evidence>
<keyword evidence="13" id="KW-1185">Reference proteome</keyword>
<evidence type="ECO:0000256" key="5">
    <source>
        <dbReference type="ARBA" id="ARBA00013950"/>
    </source>
</evidence>
<feature type="domain" description="Lumazine-binding" evidence="11">
    <location>
        <begin position="1"/>
        <end position="92"/>
    </location>
</feature>